<evidence type="ECO:0000256" key="1">
    <source>
        <dbReference type="SAM" id="MobiDB-lite"/>
    </source>
</evidence>
<reference evidence="2 3" key="1">
    <citation type="submission" date="2017-04" db="EMBL/GenBank/DDBJ databases">
        <authorList>
            <person name="Afonso C.L."/>
            <person name="Miller P.J."/>
            <person name="Scott M.A."/>
            <person name="Spackman E."/>
            <person name="Goraichik I."/>
            <person name="Dimitrov K.M."/>
            <person name="Suarez D.L."/>
            <person name="Swayne D.E."/>
        </authorList>
    </citation>
    <scope>NUCLEOTIDE SEQUENCE [LARGE SCALE GENOMIC DNA]</scope>
    <source>
        <strain evidence="2 3">CGMCC 1.12708</strain>
    </source>
</reference>
<sequence>MRKFVPFLVTILVSLISCQEDDNLTLVDGFKTKAELFEKTASDDEEIRNANLIINEGDINMPSSKEGDPPVKNGDHWKY</sequence>
<evidence type="ECO:0008006" key="4">
    <source>
        <dbReference type="Google" id="ProtNLM"/>
    </source>
</evidence>
<dbReference type="STRING" id="1434700.SAMN06296427_105271"/>
<evidence type="ECO:0000313" key="3">
    <source>
        <dbReference type="Proteomes" id="UP000192393"/>
    </source>
</evidence>
<gene>
    <name evidence="2" type="ORF">SAMN06296427_105271</name>
</gene>
<keyword evidence="3" id="KW-1185">Reference proteome</keyword>
<dbReference type="OrthoDB" id="1275081at2"/>
<name>A0A1W2B4Z7_9FLAO</name>
<proteinExistence type="predicted"/>
<evidence type="ECO:0000313" key="2">
    <source>
        <dbReference type="EMBL" id="SMC67999.1"/>
    </source>
</evidence>
<feature type="compositionally biased region" description="Basic and acidic residues" evidence="1">
    <location>
        <begin position="65"/>
        <end position="79"/>
    </location>
</feature>
<dbReference type="EMBL" id="FWXS01000005">
    <property type="protein sequence ID" value="SMC67999.1"/>
    <property type="molecule type" value="Genomic_DNA"/>
</dbReference>
<feature type="region of interest" description="Disordered" evidence="1">
    <location>
        <begin position="58"/>
        <end position="79"/>
    </location>
</feature>
<dbReference type="Proteomes" id="UP000192393">
    <property type="component" value="Unassembled WGS sequence"/>
</dbReference>
<organism evidence="2 3">
    <name type="scientific">Moheibacter sediminis</name>
    <dbReference type="NCBI Taxonomy" id="1434700"/>
    <lineage>
        <taxon>Bacteria</taxon>
        <taxon>Pseudomonadati</taxon>
        <taxon>Bacteroidota</taxon>
        <taxon>Flavobacteriia</taxon>
        <taxon>Flavobacteriales</taxon>
        <taxon>Weeksellaceae</taxon>
        <taxon>Moheibacter</taxon>
    </lineage>
</organism>
<dbReference type="PROSITE" id="PS51257">
    <property type="entry name" value="PROKAR_LIPOPROTEIN"/>
    <property type="match status" value="1"/>
</dbReference>
<accession>A0A1W2B4Z7</accession>
<dbReference type="RefSeq" id="WP_143736426.1">
    <property type="nucleotide sequence ID" value="NZ_FWXS01000005.1"/>
</dbReference>
<protein>
    <recommendedName>
        <fullName evidence="4">Lipoprotein</fullName>
    </recommendedName>
</protein>
<dbReference type="AlphaFoldDB" id="A0A1W2B4Z7"/>